<dbReference type="PANTHER" id="PTHR45812">
    <property type="entry name" value="DNA POLYMERASE ZETA CATALYTIC SUBUNIT"/>
    <property type="match status" value="1"/>
</dbReference>
<dbReference type="VEuPathDB" id="CryptoDB:CMU_021560"/>
<dbReference type="InterPro" id="IPR006172">
    <property type="entry name" value="DNA-dir_DNA_pol_B"/>
</dbReference>
<dbReference type="GO" id="GO:0016035">
    <property type="term" value="C:zeta DNA polymerase complex"/>
    <property type="evidence" value="ECO:0007669"/>
    <property type="project" value="InterPro"/>
</dbReference>
<evidence type="ECO:0000313" key="8">
    <source>
        <dbReference type="Proteomes" id="UP000001460"/>
    </source>
</evidence>
<dbReference type="EMBL" id="DS989739">
    <property type="protein sequence ID" value="EEA08392.1"/>
    <property type="molecule type" value="Genomic_DNA"/>
</dbReference>
<dbReference type="InterPro" id="IPR030559">
    <property type="entry name" value="PolZ_Rev3"/>
</dbReference>
<evidence type="ECO:0000313" key="7">
    <source>
        <dbReference type="EMBL" id="EEA08392.1"/>
    </source>
</evidence>
<feature type="domain" description="DNA-directed DNA polymerase family B multifunctional" evidence="6">
    <location>
        <begin position="212"/>
        <end position="367"/>
    </location>
</feature>
<dbReference type="GO" id="GO:0000724">
    <property type="term" value="P:double-strand break repair via homologous recombination"/>
    <property type="evidence" value="ECO:0007669"/>
    <property type="project" value="TreeGrafter"/>
</dbReference>
<dbReference type="InterPro" id="IPR006134">
    <property type="entry name" value="DNA-dir_DNA_pol_B_multi_dom"/>
</dbReference>
<dbReference type="Proteomes" id="UP000001460">
    <property type="component" value="Unassembled WGS sequence"/>
</dbReference>
<dbReference type="GO" id="GO:0042276">
    <property type="term" value="P:error-prone translesion synthesis"/>
    <property type="evidence" value="ECO:0007669"/>
    <property type="project" value="TreeGrafter"/>
</dbReference>
<dbReference type="Gene3D" id="1.10.132.60">
    <property type="entry name" value="DNA polymerase family B, C-terminal domain"/>
    <property type="match status" value="1"/>
</dbReference>
<keyword evidence="5" id="KW-0239">DNA-directed DNA polymerase</keyword>
<proteinExistence type="inferred from homology"/>
<name>B6AJK1_CRYMR</name>
<keyword evidence="4 7" id="KW-0548">Nucleotidyltransferase</keyword>
<dbReference type="PROSITE" id="PS00116">
    <property type="entry name" value="DNA_POLYMERASE_B"/>
    <property type="match status" value="1"/>
</dbReference>
<dbReference type="GO" id="GO:0000166">
    <property type="term" value="F:nucleotide binding"/>
    <property type="evidence" value="ECO:0007669"/>
    <property type="project" value="InterPro"/>
</dbReference>
<dbReference type="GeneID" id="6997888"/>
<dbReference type="STRING" id="441375.B6AJK1"/>
<gene>
    <name evidence="7" type="ORF">CMU_021560</name>
</gene>
<evidence type="ECO:0000256" key="3">
    <source>
        <dbReference type="ARBA" id="ARBA00022679"/>
    </source>
</evidence>
<dbReference type="PRINTS" id="PR00106">
    <property type="entry name" value="DNAPOLB"/>
</dbReference>
<organism evidence="7 8">
    <name type="scientific">Cryptosporidium muris (strain RN66)</name>
    <dbReference type="NCBI Taxonomy" id="441375"/>
    <lineage>
        <taxon>Eukaryota</taxon>
        <taxon>Sar</taxon>
        <taxon>Alveolata</taxon>
        <taxon>Apicomplexa</taxon>
        <taxon>Conoidasida</taxon>
        <taxon>Coccidia</taxon>
        <taxon>Eucoccidiorida</taxon>
        <taxon>Eimeriorina</taxon>
        <taxon>Cryptosporidiidae</taxon>
        <taxon>Cryptosporidium</taxon>
    </lineage>
</organism>
<sequence>MVIEPNSSLQYSPVTLLGFQSLYPSIMMAYNMCFSTILGNIHTSVSSDNQHINEITNKLGTKNNYPWFQMIDCIFKEYANIELLSYHTDNINFNRNIMKKTIRQGLLPQLIDEILKIRLMLKECKSCYELYREEIMNNYNQKTNYAKNKLSNYSIHEYSSVIKSIDSTLKYLEYRQLGLKLFMNILYGYAAASFCGRIPLSDLADSIIMTARDTNAQIIYGDTDSVFVKLEGRSLQEAFTITNNIVDTVTSMNPFPIKLNTQGVLLPCLLISKKKYPGFIYEKIGNIWNESTPKFICRGNKIIRRDQCQLVKSTFSKVLIDLFQNRDISSVKRILINVREQIFLDNIPINDYIFYGGLHSNQFKKKIVNSCHLTPESKNLYRNIGNSIKKLLLVMAPSSFGSVVFPEETILGWKHLTPLLLLLLPSKYSSIKANRTSDKDTRIFYQWHVHELLISGLEKQNNEPKFSVDFSRYYIDYILKPLNRILGLIPILFKSYILSRLHFVDIEDLVPSKQLCTTPALNTNKICQVSNPYYHCKQASINEYFYYKCSICNKVSHIANRKSNTRSKYIICKSCMEDGEQTFALIGSNLNSIENKLYKINKICLNCSGCGFQSPCMPQCMALSNLWHKTYFIEKVKLLGFIIFQ</sequence>
<dbReference type="SUPFAM" id="SSF56672">
    <property type="entry name" value="DNA/RNA polymerases"/>
    <property type="match status" value="1"/>
</dbReference>
<comment type="similarity">
    <text evidence="1">Belongs to the DNA polymerase type-B family.</text>
</comment>
<dbReference type="RefSeq" id="XP_002142741.1">
    <property type="nucleotide sequence ID" value="XM_002142705.1"/>
</dbReference>
<accession>B6AJK1</accession>
<evidence type="ECO:0000256" key="4">
    <source>
        <dbReference type="ARBA" id="ARBA00022695"/>
    </source>
</evidence>
<dbReference type="Gene3D" id="1.10.287.690">
    <property type="entry name" value="Helix hairpin bin"/>
    <property type="match status" value="1"/>
</dbReference>
<dbReference type="Pfam" id="PF00136">
    <property type="entry name" value="DNA_pol_B"/>
    <property type="match status" value="2"/>
</dbReference>
<evidence type="ECO:0000256" key="1">
    <source>
        <dbReference type="ARBA" id="ARBA00005755"/>
    </source>
</evidence>
<keyword evidence="8" id="KW-1185">Reference proteome</keyword>
<dbReference type="Gene3D" id="3.90.1600.10">
    <property type="entry name" value="Palm domain of DNA polymerase"/>
    <property type="match status" value="1"/>
</dbReference>
<evidence type="ECO:0000256" key="5">
    <source>
        <dbReference type="ARBA" id="ARBA00022932"/>
    </source>
</evidence>
<dbReference type="eggNOG" id="KOG0968">
    <property type="taxonomic scope" value="Eukaryota"/>
</dbReference>
<dbReference type="PANTHER" id="PTHR45812:SF1">
    <property type="entry name" value="DNA POLYMERASE ZETA CATALYTIC SUBUNIT"/>
    <property type="match status" value="1"/>
</dbReference>
<dbReference type="GO" id="GO:0005634">
    <property type="term" value="C:nucleus"/>
    <property type="evidence" value="ECO:0007669"/>
    <property type="project" value="TreeGrafter"/>
</dbReference>
<dbReference type="InterPro" id="IPR017964">
    <property type="entry name" value="DNA-dir_DNA_pol_B_CS"/>
</dbReference>
<dbReference type="InterPro" id="IPR023211">
    <property type="entry name" value="DNA_pol_palm_dom_sf"/>
</dbReference>
<dbReference type="AlphaFoldDB" id="B6AJK1"/>
<feature type="domain" description="DNA-directed DNA polymerase family B multifunctional" evidence="6">
    <location>
        <begin position="1"/>
        <end position="123"/>
    </location>
</feature>
<dbReference type="InterPro" id="IPR043502">
    <property type="entry name" value="DNA/RNA_pol_sf"/>
</dbReference>
<reference evidence="7" key="1">
    <citation type="submission" date="2008-06" db="EMBL/GenBank/DDBJ databases">
        <authorList>
            <person name="Lorenzi H."/>
            <person name="Inman J."/>
            <person name="Miller J."/>
            <person name="Schobel S."/>
            <person name="Amedeo P."/>
            <person name="Caler E.V."/>
            <person name="da Silva J."/>
        </authorList>
    </citation>
    <scope>NUCLEOTIDE SEQUENCE [LARGE SCALE GENOMIC DNA]</scope>
    <source>
        <strain evidence="7">RN66</strain>
    </source>
</reference>
<evidence type="ECO:0000259" key="6">
    <source>
        <dbReference type="Pfam" id="PF00136"/>
    </source>
</evidence>
<dbReference type="GO" id="GO:0003677">
    <property type="term" value="F:DNA binding"/>
    <property type="evidence" value="ECO:0007669"/>
    <property type="project" value="InterPro"/>
</dbReference>
<dbReference type="EC" id="2.7.7.7" evidence="2"/>
<protein>
    <recommendedName>
        <fullName evidence="2">DNA-directed DNA polymerase</fullName>
        <ecNumber evidence="2">2.7.7.7</ecNumber>
    </recommendedName>
</protein>
<dbReference type="InterPro" id="IPR042087">
    <property type="entry name" value="DNA_pol_B_thumb"/>
</dbReference>
<evidence type="ECO:0000256" key="2">
    <source>
        <dbReference type="ARBA" id="ARBA00012417"/>
    </source>
</evidence>
<dbReference type="OrthoDB" id="2414538at2759"/>
<keyword evidence="3 7" id="KW-0808">Transferase</keyword>
<dbReference type="GO" id="GO:0003887">
    <property type="term" value="F:DNA-directed DNA polymerase activity"/>
    <property type="evidence" value="ECO:0007669"/>
    <property type="project" value="UniProtKB-KW"/>
</dbReference>